<dbReference type="GO" id="GO:0006351">
    <property type="term" value="P:DNA-templated transcription"/>
    <property type="evidence" value="ECO:0007669"/>
    <property type="project" value="InterPro"/>
</dbReference>
<keyword evidence="4" id="KW-0238">DNA-binding</keyword>
<evidence type="ECO:0000256" key="4">
    <source>
        <dbReference type="ARBA" id="ARBA00023125"/>
    </source>
</evidence>
<dbReference type="Pfam" id="PF04082">
    <property type="entry name" value="Fungal_trans"/>
    <property type="match status" value="1"/>
</dbReference>
<dbReference type="GO" id="GO:0008270">
    <property type="term" value="F:zinc ion binding"/>
    <property type="evidence" value="ECO:0007669"/>
    <property type="project" value="InterPro"/>
</dbReference>
<accession>A0A8H6VDJ1</accession>
<evidence type="ECO:0000256" key="2">
    <source>
        <dbReference type="ARBA" id="ARBA00022833"/>
    </source>
</evidence>
<evidence type="ECO:0000313" key="10">
    <source>
        <dbReference type="Proteomes" id="UP000660729"/>
    </source>
</evidence>
<feature type="domain" description="Xylanolytic transcriptional activator regulatory" evidence="8">
    <location>
        <begin position="258"/>
        <end position="522"/>
    </location>
</feature>
<dbReference type="AlphaFoldDB" id="A0A8H6VDJ1"/>
<dbReference type="Proteomes" id="UP000660729">
    <property type="component" value="Unassembled WGS sequence"/>
</dbReference>
<keyword evidence="3" id="KW-0805">Transcription regulation</keyword>
<reference evidence="9" key="1">
    <citation type="submission" date="2020-04" db="EMBL/GenBank/DDBJ databases">
        <title>Draft genome resource of the tomato pathogen Pseudocercospora fuligena.</title>
        <authorList>
            <person name="Zaccaron A."/>
        </authorList>
    </citation>
    <scope>NUCLEOTIDE SEQUENCE</scope>
    <source>
        <strain evidence="9">PF001</strain>
    </source>
</reference>
<keyword evidence="5" id="KW-0804">Transcription</keyword>
<dbReference type="InterPro" id="IPR051615">
    <property type="entry name" value="Transcr_Regulatory_Elem"/>
</dbReference>
<evidence type="ECO:0000256" key="6">
    <source>
        <dbReference type="ARBA" id="ARBA00023242"/>
    </source>
</evidence>
<dbReference type="InterPro" id="IPR007219">
    <property type="entry name" value="XnlR_reg_dom"/>
</dbReference>
<proteinExistence type="predicted"/>
<keyword evidence="10" id="KW-1185">Reference proteome</keyword>
<dbReference type="PANTHER" id="PTHR31313:SF77">
    <property type="entry name" value="ZN(II)2CYS6 TRANSCRIPTION FACTOR (EUROFUNG)"/>
    <property type="match status" value="1"/>
</dbReference>
<dbReference type="CDD" id="cd12148">
    <property type="entry name" value="fungal_TF_MHR"/>
    <property type="match status" value="1"/>
</dbReference>
<dbReference type="OrthoDB" id="2154091at2759"/>
<keyword evidence="1" id="KW-0479">Metal-binding</keyword>
<keyword evidence="6" id="KW-0539">Nucleus</keyword>
<evidence type="ECO:0000313" key="9">
    <source>
        <dbReference type="EMBL" id="KAF7186627.1"/>
    </source>
</evidence>
<dbReference type="PANTHER" id="PTHR31313">
    <property type="entry name" value="TY1 ENHANCER ACTIVATOR"/>
    <property type="match status" value="1"/>
</dbReference>
<evidence type="ECO:0000256" key="5">
    <source>
        <dbReference type="ARBA" id="ARBA00023163"/>
    </source>
</evidence>
<sequence length="699" mass="78485">MAVERTSLGRLHAKWEPCNNTMFKRIAYRPALGVLRSYIDVLTDQLHAVAVQPATIATEDRETANKVLEAAGYRILPEGLVSSRPPFHDENGIHSAQRHADPTSQEQFPEAVVGMDESQSSLLSWDDGFSSTLDWPWAFPLLSELEPFPDAFNLYEQNHVDTVAPEASQVDPEETRDPVEDEAELQLVNEIAARFGSLQMAPDGSLRYFGGANAFLLKESKPTTQPHPSNASIDIRHRGREVRLNKAIDGDRVKHLVELFFTWHNPCHPVTSKAAYSDRRKTLNGIEDEVNTSALTNAMCAIGAAFDSASLQSTADPREPEAENFAQRAKILLDLEMDAPSVSSVQCLLLLSSHENAHQRMARSWLYSMAMRMCFDLGLHVDTEPYVSQGIISLKESQDRQLAFWASYIHNYRASFASSRPFTVDTSELRVRRPNSDFCASMGIWTPYFVPPECPSSGYAGITPDLLAIISEHRVGLSELVEPIIRALYGNANITAKDLQELSYKTTSNMSQWKETLPNQLQLERTPTSSLTPQLLVLHIEYHHLRILIHRPWTSAKLQPKPAQGPGYRHARSVCTESACEMADILNTFAERFGYRRIDVETVQLLPTAALILIFATISGPTKDSSYPQVSSRLHTFFEAMEQAGASHPNARDHLGALKSIQERWQRVYENHRNDKRRNTANTGEYRPPKRVKVAESAR</sequence>
<keyword evidence="2" id="KW-0862">Zinc</keyword>
<name>A0A8H6VDJ1_9PEZI</name>
<evidence type="ECO:0000259" key="8">
    <source>
        <dbReference type="Pfam" id="PF04082"/>
    </source>
</evidence>
<dbReference type="EMBL" id="JABCIY010000249">
    <property type="protein sequence ID" value="KAF7186627.1"/>
    <property type="molecule type" value="Genomic_DNA"/>
</dbReference>
<feature type="region of interest" description="Disordered" evidence="7">
    <location>
        <begin position="670"/>
        <end position="699"/>
    </location>
</feature>
<comment type="caution">
    <text evidence="9">The sequence shown here is derived from an EMBL/GenBank/DDBJ whole genome shotgun (WGS) entry which is preliminary data.</text>
</comment>
<evidence type="ECO:0000256" key="7">
    <source>
        <dbReference type="SAM" id="MobiDB-lite"/>
    </source>
</evidence>
<evidence type="ECO:0000256" key="1">
    <source>
        <dbReference type="ARBA" id="ARBA00022723"/>
    </source>
</evidence>
<gene>
    <name evidence="9" type="ORF">HII31_12036</name>
</gene>
<protein>
    <submittedName>
        <fullName evidence="9">Nitrogen assimilation transcription factor nirA</fullName>
    </submittedName>
</protein>
<evidence type="ECO:0000256" key="3">
    <source>
        <dbReference type="ARBA" id="ARBA00023015"/>
    </source>
</evidence>
<organism evidence="9 10">
    <name type="scientific">Pseudocercospora fuligena</name>
    <dbReference type="NCBI Taxonomy" id="685502"/>
    <lineage>
        <taxon>Eukaryota</taxon>
        <taxon>Fungi</taxon>
        <taxon>Dikarya</taxon>
        <taxon>Ascomycota</taxon>
        <taxon>Pezizomycotina</taxon>
        <taxon>Dothideomycetes</taxon>
        <taxon>Dothideomycetidae</taxon>
        <taxon>Mycosphaerellales</taxon>
        <taxon>Mycosphaerellaceae</taxon>
        <taxon>Pseudocercospora</taxon>
    </lineage>
</organism>
<dbReference type="GO" id="GO:0003677">
    <property type="term" value="F:DNA binding"/>
    <property type="evidence" value="ECO:0007669"/>
    <property type="project" value="UniProtKB-KW"/>
</dbReference>